<dbReference type="InterPro" id="IPR029787">
    <property type="entry name" value="Nucleotide_cyclase"/>
</dbReference>
<sequence>MNMPPLSTGSKLTIDYFRKSAVGPLLFWPLLCLVLGLLMWGAVLIKARSDLELVGGTAVKDAASYAEAYEHYVARSLSQIDQITMQLKYGWEHSAGAMNLEDLRRNGMFTDPVFVSVAVYDANGASVTSTGQRAVPASIANDAAFSFHRNNNSTALRMDAPDGRESEAVLRFSKRLEAGDDAFSGVVVLVVRSDYFTSFYNTKVLGRKGMLMMIDGQHKVRLERNGDLAAPHQRSILTGDPVFSTNAGAGLQKGADWFSDKEDRVLAWRESSVYPFTVLIGLSRDELEAPAREAALARRNQALAATGALLLAAIFGGVFAKRRLQHQNDQAALRESYRVATEGAADGFYMARAIRNNHGAIVDFEIIDCNERGARFYSMSREEMIGTRFATFVSHAHSRELIATYSLAMEKGVHEDEVRMPVHNRIKIGWAYRRLVRTSIGLAVTLQDISERKAHEQQLQRMANEDMLTGLPNRHWLAAFLPSALERSARDGSQLALLFVDLDDFKHVNDTHGHAVGDELLEVVAARLKSVLRKDDRVVRFGGDEFIVLLTPIESQAQAEDTAERIVRTCSMPFGVADKTFVLGASVGISVYPRDGVDAQTLIRHSDVAMYSSKSEGKGQYRFYDASLHESLKSKAHLKQSLFDAIAEEQFVLYYQPRVDTQTGRLCSMEALVRWIHPKRGLVPPLEFIPLAEATGLIQPLGRLVINMACAQLSAWQARGIPLVPISINVSPSQFSHGEIHCHLAEEIEKAGISASLLEVEITESAMMGDQAEIMAELSAIRDLGIKLHIDDFGTGYSSLSQLQRLKMDVLKVDKAFTSELTNSRDGKVFFQAIVSMAHALGMTVVAEGVETAEQMAMLQSLSCDEVQGYFIARPMPAHDIEPLLARPARYAPLQATRILQGSDAFAVADPN</sequence>
<dbReference type="InterPro" id="IPR043128">
    <property type="entry name" value="Rev_trsase/Diguanyl_cyclase"/>
</dbReference>
<dbReference type="SUPFAM" id="SSF55073">
    <property type="entry name" value="Nucleotide cyclase"/>
    <property type="match status" value="1"/>
</dbReference>
<dbReference type="PANTHER" id="PTHR44757:SF2">
    <property type="entry name" value="BIOFILM ARCHITECTURE MAINTENANCE PROTEIN MBAA"/>
    <property type="match status" value="1"/>
</dbReference>
<comment type="caution">
    <text evidence="4">The sequence shown here is derived from an EMBL/GenBank/DDBJ whole genome shotgun (WGS) entry which is preliminary data.</text>
</comment>
<keyword evidence="1" id="KW-0812">Transmembrane</keyword>
<dbReference type="InterPro" id="IPR035919">
    <property type="entry name" value="EAL_sf"/>
</dbReference>
<dbReference type="CDD" id="cd00130">
    <property type="entry name" value="PAS"/>
    <property type="match status" value="1"/>
</dbReference>
<dbReference type="InterPro" id="IPR000160">
    <property type="entry name" value="GGDEF_dom"/>
</dbReference>
<keyword evidence="5" id="KW-1185">Reference proteome</keyword>
<dbReference type="Gene3D" id="3.30.450.20">
    <property type="entry name" value="PAS domain"/>
    <property type="match status" value="2"/>
</dbReference>
<dbReference type="InterPro" id="IPR000014">
    <property type="entry name" value="PAS"/>
</dbReference>
<dbReference type="PROSITE" id="PS50883">
    <property type="entry name" value="EAL"/>
    <property type="match status" value="1"/>
</dbReference>
<dbReference type="CDD" id="cd01949">
    <property type="entry name" value="GGDEF"/>
    <property type="match status" value="1"/>
</dbReference>
<dbReference type="Pfam" id="PF00990">
    <property type="entry name" value="GGDEF"/>
    <property type="match status" value="1"/>
</dbReference>
<feature type="domain" description="EAL" evidence="2">
    <location>
        <begin position="635"/>
        <end position="889"/>
    </location>
</feature>
<dbReference type="SUPFAM" id="SSF141868">
    <property type="entry name" value="EAL domain-like"/>
    <property type="match status" value="1"/>
</dbReference>
<accession>A0ABY1QBL9</accession>
<feature type="transmembrane region" description="Helical" evidence="1">
    <location>
        <begin position="25"/>
        <end position="45"/>
    </location>
</feature>
<keyword evidence="1" id="KW-0472">Membrane</keyword>
<dbReference type="PANTHER" id="PTHR44757">
    <property type="entry name" value="DIGUANYLATE CYCLASE DGCP"/>
    <property type="match status" value="1"/>
</dbReference>
<organism evidence="4 5">
    <name type="scientific">Noviherbaspirillum suwonense</name>
    <dbReference type="NCBI Taxonomy" id="1224511"/>
    <lineage>
        <taxon>Bacteria</taxon>
        <taxon>Pseudomonadati</taxon>
        <taxon>Pseudomonadota</taxon>
        <taxon>Betaproteobacteria</taxon>
        <taxon>Burkholderiales</taxon>
        <taxon>Oxalobacteraceae</taxon>
        <taxon>Noviherbaspirillum</taxon>
    </lineage>
</organism>
<evidence type="ECO:0000313" key="4">
    <source>
        <dbReference type="EMBL" id="SMP63987.1"/>
    </source>
</evidence>
<proteinExistence type="predicted"/>
<dbReference type="Gene3D" id="3.20.20.450">
    <property type="entry name" value="EAL domain"/>
    <property type="match status" value="1"/>
</dbReference>
<gene>
    <name evidence="4" type="ORF">SAMN06295970_109168</name>
</gene>
<evidence type="ECO:0000256" key="1">
    <source>
        <dbReference type="SAM" id="Phobius"/>
    </source>
</evidence>
<feature type="domain" description="GGDEF" evidence="3">
    <location>
        <begin position="493"/>
        <end position="626"/>
    </location>
</feature>
<dbReference type="CDD" id="cd01948">
    <property type="entry name" value="EAL"/>
    <property type="match status" value="1"/>
</dbReference>
<dbReference type="Proteomes" id="UP001158049">
    <property type="component" value="Unassembled WGS sequence"/>
</dbReference>
<dbReference type="InterPro" id="IPR052155">
    <property type="entry name" value="Biofilm_reg_signaling"/>
</dbReference>
<evidence type="ECO:0000259" key="2">
    <source>
        <dbReference type="PROSITE" id="PS50883"/>
    </source>
</evidence>
<dbReference type="InterPro" id="IPR001633">
    <property type="entry name" value="EAL_dom"/>
</dbReference>
<evidence type="ECO:0000259" key="3">
    <source>
        <dbReference type="PROSITE" id="PS50887"/>
    </source>
</evidence>
<reference evidence="4 5" key="1">
    <citation type="submission" date="2017-05" db="EMBL/GenBank/DDBJ databases">
        <authorList>
            <person name="Varghese N."/>
            <person name="Submissions S."/>
        </authorList>
    </citation>
    <scope>NUCLEOTIDE SEQUENCE [LARGE SCALE GENOMIC DNA]</scope>
    <source>
        <strain evidence="4 5">DSM 26001</strain>
    </source>
</reference>
<protein>
    <submittedName>
        <fullName evidence="4">Diguanylate cyclase (GGDEF) domain-containing protein</fullName>
    </submittedName>
</protein>
<dbReference type="Gene3D" id="3.30.70.270">
    <property type="match status" value="1"/>
</dbReference>
<keyword evidence="1" id="KW-1133">Transmembrane helix</keyword>
<dbReference type="SUPFAM" id="SSF55785">
    <property type="entry name" value="PYP-like sensor domain (PAS domain)"/>
    <property type="match status" value="1"/>
</dbReference>
<dbReference type="SMART" id="SM00267">
    <property type="entry name" value="GGDEF"/>
    <property type="match status" value="1"/>
</dbReference>
<dbReference type="PROSITE" id="PS50887">
    <property type="entry name" value="GGDEF"/>
    <property type="match status" value="1"/>
</dbReference>
<dbReference type="Pfam" id="PF00563">
    <property type="entry name" value="EAL"/>
    <property type="match status" value="1"/>
</dbReference>
<dbReference type="NCBIfam" id="TIGR00254">
    <property type="entry name" value="GGDEF"/>
    <property type="match status" value="1"/>
</dbReference>
<name>A0ABY1QBL9_9BURK</name>
<evidence type="ECO:0000313" key="5">
    <source>
        <dbReference type="Proteomes" id="UP001158049"/>
    </source>
</evidence>
<dbReference type="InterPro" id="IPR035965">
    <property type="entry name" value="PAS-like_dom_sf"/>
</dbReference>
<dbReference type="EMBL" id="FXUL01000009">
    <property type="protein sequence ID" value="SMP63987.1"/>
    <property type="molecule type" value="Genomic_DNA"/>
</dbReference>
<dbReference type="SMART" id="SM00052">
    <property type="entry name" value="EAL"/>
    <property type="match status" value="1"/>
</dbReference>